<evidence type="ECO:0000256" key="9">
    <source>
        <dbReference type="ARBA" id="ARBA00029986"/>
    </source>
</evidence>
<dbReference type="Pfam" id="PF05697">
    <property type="entry name" value="Trigger_N"/>
    <property type="match status" value="1"/>
</dbReference>
<keyword evidence="7" id="KW-0143">Chaperone</keyword>
<dbReference type="Gene3D" id="1.10.3120.10">
    <property type="entry name" value="Trigger factor, C-terminal domain"/>
    <property type="match status" value="1"/>
</dbReference>
<dbReference type="SUPFAM" id="SSF109998">
    <property type="entry name" value="Triger factor/SurA peptide-binding domain-like"/>
    <property type="match status" value="1"/>
</dbReference>
<gene>
    <name evidence="12" type="primary">tig</name>
    <name evidence="12" type="ORF">V2H41_07525</name>
</gene>
<comment type="catalytic activity">
    <reaction evidence="1">
        <text>[protein]-peptidylproline (omega=180) = [protein]-peptidylproline (omega=0)</text>
        <dbReference type="Rhea" id="RHEA:16237"/>
        <dbReference type="Rhea" id="RHEA-COMP:10747"/>
        <dbReference type="Rhea" id="RHEA-COMP:10748"/>
        <dbReference type="ChEBI" id="CHEBI:83833"/>
        <dbReference type="ChEBI" id="CHEBI:83834"/>
        <dbReference type="EC" id="5.2.1.8"/>
    </reaction>
</comment>
<evidence type="ECO:0000313" key="12">
    <source>
        <dbReference type="EMBL" id="MEE6187118.1"/>
    </source>
</evidence>
<feature type="domain" description="Trigger factor C-terminal" evidence="11">
    <location>
        <begin position="283"/>
        <end position="391"/>
    </location>
</feature>
<dbReference type="NCBIfam" id="TIGR00115">
    <property type="entry name" value="tig"/>
    <property type="match status" value="1"/>
</dbReference>
<evidence type="ECO:0000256" key="1">
    <source>
        <dbReference type="ARBA" id="ARBA00000971"/>
    </source>
</evidence>
<evidence type="ECO:0000256" key="2">
    <source>
        <dbReference type="ARBA" id="ARBA00004496"/>
    </source>
</evidence>
<evidence type="ECO:0000256" key="7">
    <source>
        <dbReference type="ARBA" id="ARBA00023186"/>
    </source>
</evidence>
<evidence type="ECO:0000256" key="3">
    <source>
        <dbReference type="ARBA" id="ARBA00005464"/>
    </source>
</evidence>
<keyword evidence="6" id="KW-0697">Rotamase</keyword>
<dbReference type="InterPro" id="IPR036611">
    <property type="entry name" value="Trigger_fac_ribosome-bd_sf"/>
</dbReference>
<dbReference type="InterPro" id="IPR008880">
    <property type="entry name" value="Trigger_fac_C"/>
</dbReference>
<comment type="similarity">
    <text evidence="3">Belongs to the FKBP-type PPIase family. Tig subfamily.</text>
</comment>
<comment type="subcellular location">
    <subcellularLocation>
        <location evidence="2">Cytoplasm</location>
    </subcellularLocation>
</comment>
<evidence type="ECO:0000256" key="4">
    <source>
        <dbReference type="ARBA" id="ARBA00013194"/>
    </source>
</evidence>
<dbReference type="SUPFAM" id="SSF102735">
    <property type="entry name" value="Trigger factor ribosome-binding domain"/>
    <property type="match status" value="1"/>
</dbReference>
<evidence type="ECO:0000256" key="5">
    <source>
        <dbReference type="ARBA" id="ARBA00016902"/>
    </source>
</evidence>
<keyword evidence="8 12" id="KW-0413">Isomerase</keyword>
<dbReference type="RefSeq" id="WP_330974528.1">
    <property type="nucleotide sequence ID" value="NZ_JAZGLY010000004.1"/>
</dbReference>
<protein>
    <recommendedName>
        <fullName evidence="5">Trigger factor</fullName>
        <ecNumber evidence="4">5.2.1.8</ecNumber>
    </recommendedName>
    <alternativeName>
        <fullName evidence="9">PPIase</fullName>
    </alternativeName>
</protein>
<dbReference type="InterPro" id="IPR027304">
    <property type="entry name" value="Trigger_fact/SurA_dom_sf"/>
</dbReference>
<evidence type="ECO:0000259" key="11">
    <source>
        <dbReference type="Pfam" id="PF05698"/>
    </source>
</evidence>
<evidence type="ECO:0000259" key="10">
    <source>
        <dbReference type="Pfam" id="PF05697"/>
    </source>
</evidence>
<name>A0ABU7RGH9_9BACT</name>
<dbReference type="EMBL" id="JAZGLY010000004">
    <property type="protein sequence ID" value="MEE6187118.1"/>
    <property type="molecule type" value="Genomic_DNA"/>
</dbReference>
<dbReference type="InterPro" id="IPR005215">
    <property type="entry name" value="Trig_fac"/>
</dbReference>
<organism evidence="12 13">
    <name type="scientific">Niabella digestorum</name>
    <dbReference type="NCBI Taxonomy" id="3117701"/>
    <lineage>
        <taxon>Bacteria</taxon>
        <taxon>Pseudomonadati</taxon>
        <taxon>Bacteroidota</taxon>
        <taxon>Chitinophagia</taxon>
        <taxon>Chitinophagales</taxon>
        <taxon>Chitinophagaceae</taxon>
        <taxon>Niabella</taxon>
    </lineage>
</organism>
<dbReference type="EC" id="5.2.1.8" evidence="4"/>
<dbReference type="GO" id="GO:0003755">
    <property type="term" value="F:peptidyl-prolyl cis-trans isomerase activity"/>
    <property type="evidence" value="ECO:0007669"/>
    <property type="project" value="UniProtKB-EC"/>
</dbReference>
<dbReference type="InterPro" id="IPR037041">
    <property type="entry name" value="Trigger_fac_C_sf"/>
</dbReference>
<dbReference type="Gene3D" id="3.30.70.1050">
    <property type="entry name" value="Trigger factor ribosome-binding domain"/>
    <property type="match status" value="1"/>
</dbReference>
<dbReference type="PANTHER" id="PTHR30560:SF3">
    <property type="entry name" value="TRIGGER FACTOR-LIKE PROTEIN TIG, CHLOROPLASTIC"/>
    <property type="match status" value="1"/>
</dbReference>
<accession>A0ABU7RGH9</accession>
<evidence type="ECO:0000256" key="6">
    <source>
        <dbReference type="ARBA" id="ARBA00023110"/>
    </source>
</evidence>
<dbReference type="PANTHER" id="PTHR30560">
    <property type="entry name" value="TRIGGER FACTOR CHAPERONE AND PEPTIDYL-PROLYL CIS/TRANS ISOMERASE"/>
    <property type="match status" value="1"/>
</dbReference>
<dbReference type="Pfam" id="PF05698">
    <property type="entry name" value="Trigger_C"/>
    <property type="match status" value="1"/>
</dbReference>
<sequence>MATITKEPIGQLHEKISVKVDKADYLPGFEKTLKEYSKKANLQGFRPGKVPAGLIKKMYGPSLFTDEVLRSVDKELINYLQNEKTEIFAQPLPLNVDIAQLDVNNPGEYNFEFEIGLKPEFELADLAKADITAYNIDITDEMINEEVERLQNRYGNMVDKETVSGENAVVYVSFIETDAAGNEVEGGLKKDNSFLVKYFAAATQKELMGKKAGDSIQVAIGEAFEEKEWDYVAGDLGLNKDSEEDKKKTFKLAITKVAELEKRALDEEFFKQLFPEGDVKTEEEFRAKVKDQIFNYWAAQSRNQIHDQIFHSLVDNTKIEFPEAFLRKWLLSQNSENGQPAKTEEQVEQELPTFLNQLKWTLITEKIVKVQQIEVKPEEVREFAKAQLFSYMGGAVPSEEEPWVKDYVDRMMNDRRYVEDAYSRIQSQKVFEWAEKQIKPKSKQVSAEEFNKMVEEHQHHHH</sequence>
<evidence type="ECO:0000313" key="13">
    <source>
        <dbReference type="Proteomes" id="UP001357452"/>
    </source>
</evidence>
<proteinExistence type="inferred from homology"/>
<comment type="caution">
    <text evidence="12">The sequence shown here is derived from an EMBL/GenBank/DDBJ whole genome shotgun (WGS) entry which is preliminary data.</text>
</comment>
<reference evidence="12 13" key="1">
    <citation type="submission" date="2024-01" db="EMBL/GenBank/DDBJ databases">
        <title>Niabella digestum sp. nov., isolated from waste digestion system.</title>
        <authorList>
            <person name="Zhang L."/>
        </authorList>
    </citation>
    <scope>NUCLEOTIDE SEQUENCE [LARGE SCALE GENOMIC DNA]</scope>
    <source>
        <strain evidence="12 13">A18</strain>
    </source>
</reference>
<keyword evidence="13" id="KW-1185">Reference proteome</keyword>
<evidence type="ECO:0000256" key="8">
    <source>
        <dbReference type="ARBA" id="ARBA00023235"/>
    </source>
</evidence>
<dbReference type="InterPro" id="IPR008881">
    <property type="entry name" value="Trigger_fac_ribosome-bd_bac"/>
</dbReference>
<feature type="domain" description="Trigger factor ribosome-binding bacterial" evidence="10">
    <location>
        <begin position="4"/>
        <end position="150"/>
    </location>
</feature>
<dbReference type="Proteomes" id="UP001357452">
    <property type="component" value="Unassembled WGS sequence"/>
</dbReference>
<dbReference type="PIRSF" id="PIRSF003095">
    <property type="entry name" value="Trigger_factor"/>
    <property type="match status" value="1"/>
</dbReference>